<gene>
    <name evidence="3" type="ORF">ACFPCY_32255</name>
</gene>
<evidence type="ECO:0008006" key="5">
    <source>
        <dbReference type="Google" id="ProtNLM"/>
    </source>
</evidence>
<evidence type="ECO:0000313" key="3">
    <source>
        <dbReference type="EMBL" id="MFC4912016.1"/>
    </source>
</evidence>
<keyword evidence="4" id="KW-1185">Reference proteome</keyword>
<feature type="compositionally biased region" description="Polar residues" evidence="1">
    <location>
        <begin position="34"/>
        <end position="57"/>
    </location>
</feature>
<feature type="region of interest" description="Disordered" evidence="1">
    <location>
        <begin position="30"/>
        <end position="80"/>
    </location>
</feature>
<protein>
    <recommendedName>
        <fullName evidence="5">Lipoprotein</fullName>
    </recommendedName>
</protein>
<sequence>MRKILLTGVAAALTLGLSACDFNVNGKADAAPGSTASAPGNGAPSSGAPTRSHQPTGPGTGSGRAPSSSPGNEDDSPIRQGARQLKSKWGPLRYLASGKYTVGDTAFFTADDTLLVVAGSTCPNGTPSGPDMRCTVDGMDDWVQASPHNVTVYFRYGGIATKIQETQ</sequence>
<dbReference type="RefSeq" id="WP_378261529.1">
    <property type="nucleotide sequence ID" value="NZ_JBHSIT010000011.1"/>
</dbReference>
<feature type="signal peptide" evidence="2">
    <location>
        <begin position="1"/>
        <end position="19"/>
    </location>
</feature>
<keyword evidence="2" id="KW-0732">Signal</keyword>
<accession>A0ABV9U6G6</accession>
<evidence type="ECO:0000313" key="4">
    <source>
        <dbReference type="Proteomes" id="UP001595872"/>
    </source>
</evidence>
<evidence type="ECO:0000256" key="2">
    <source>
        <dbReference type="SAM" id="SignalP"/>
    </source>
</evidence>
<evidence type="ECO:0000256" key="1">
    <source>
        <dbReference type="SAM" id="MobiDB-lite"/>
    </source>
</evidence>
<organism evidence="3 4">
    <name type="scientific">Actinomadura gamaensis</name>
    <dbReference type="NCBI Taxonomy" id="1763541"/>
    <lineage>
        <taxon>Bacteria</taxon>
        <taxon>Bacillati</taxon>
        <taxon>Actinomycetota</taxon>
        <taxon>Actinomycetes</taxon>
        <taxon>Streptosporangiales</taxon>
        <taxon>Thermomonosporaceae</taxon>
        <taxon>Actinomadura</taxon>
    </lineage>
</organism>
<proteinExistence type="predicted"/>
<reference evidence="4" key="1">
    <citation type="journal article" date="2019" name="Int. J. Syst. Evol. Microbiol.">
        <title>The Global Catalogue of Microorganisms (GCM) 10K type strain sequencing project: providing services to taxonomists for standard genome sequencing and annotation.</title>
        <authorList>
            <consortium name="The Broad Institute Genomics Platform"/>
            <consortium name="The Broad Institute Genome Sequencing Center for Infectious Disease"/>
            <person name="Wu L."/>
            <person name="Ma J."/>
        </authorList>
    </citation>
    <scope>NUCLEOTIDE SEQUENCE [LARGE SCALE GENOMIC DNA]</scope>
    <source>
        <strain evidence="4">KLKA75</strain>
    </source>
</reference>
<dbReference type="PROSITE" id="PS51257">
    <property type="entry name" value="PROKAR_LIPOPROTEIN"/>
    <property type="match status" value="1"/>
</dbReference>
<dbReference type="EMBL" id="JBHSIT010000011">
    <property type="protein sequence ID" value="MFC4912016.1"/>
    <property type="molecule type" value="Genomic_DNA"/>
</dbReference>
<comment type="caution">
    <text evidence="3">The sequence shown here is derived from an EMBL/GenBank/DDBJ whole genome shotgun (WGS) entry which is preliminary data.</text>
</comment>
<dbReference type="Proteomes" id="UP001595872">
    <property type="component" value="Unassembled WGS sequence"/>
</dbReference>
<feature type="chain" id="PRO_5046124457" description="Lipoprotein" evidence="2">
    <location>
        <begin position="20"/>
        <end position="167"/>
    </location>
</feature>
<name>A0ABV9U6G6_9ACTN</name>